<sequence>MDKSWMHEIKWSHAYVDGVKKFMTFVEDYNGREGVIRCPCVGCLNLRTQHKEIVKIHLLERGIDPGYNTWFYHGEESGSRTSKKNHTYTGNGTDNVYEEEEEEDGITEMLFDLGQQYNHQDNDNMSAEDSSNSGGLPLYLESLMQNAQTKLYPGCEQISRISFVIQLLHIKVYNKLSNKAIDMLLKLMKLSFPNGETLPGSYYEAKKILRDLGLGYECIHACKYDCVLFWKENKDLENCPTCGTSRWKSNGDAGKKIAHKVLRYFPLKPRLQRLFMSQKTSEKMVWHKEKRIDDDYMRHPADSIAWKDFDNQFSWYANDPRNVRLALAADGFNPFGNLSTKYSMWPVILTPLNLPPWDCMKDQFLMLSLLIPGKNSPGKDIDVYLQPLVAELKELWVEGIETFDVSSKRIFRMHAAVLWTINDFPAYGDLSGWSTKGYMACPLCNQRTYSQRLRNKLCYMGHRRYLPKNHAWRRSKKFNGKREDNEAPETLTGDEVLMQLHRLEDVIPGKHDRKKRKRMPKELNWTKRSIFFDLPYWSKLKLRHNLDVMHIEKNICENIVGTLLNIDRKTKDTDKGRQDMEDMNIRKELHLTMTSDGKYKKPHACYVMTKKERHEFCEFLKSVKFPDGYASNISRSVTSSDDKISGMKSHDCHVLLQRLLPVGIRGSLKKEVTDVLAELGNFFQLLCCKKLKKSDLEKMGADICLILCKLEMIYPPSFFDVMVHLCIHLPYEALIGGPVQFRWMYPIERFLCGLKQSVRNKAHPEGSIAEAYIAKESLTFCSMYLRGVETRFNRDDRNNDISSDDALSIFSQNCRPFGAATYAELSKDELTATQWFVFQNCEEVKPYFELHKEELLLSGCENIDEEHKDKFPTWFKIQMSRLLKQDPSEANESLYSLACAPHRCVRKYSGCIVNGVRFLTKDRDSHRKTQNSGIVVEGNHGEEIIDFYGVLVEIVQLDYVKDRHVTIFKCDWFDLGKRKEGIRKEGYITSIKVTKTWYENDSYILADQAKQVLYMNDPKLGRDWRVVQPFQHRHIYDVPERQDEVINVDDDSSMEDEVYQEIEINDTFEVIQNDIQSLHREDIQSEDDEETFISNESVVSRAVDIDDAHEEDLDDTPIDSTESSQQSTSTGSEFESDDSDG</sequence>
<accession>A0AAV0ENR6</accession>
<dbReference type="InterPro" id="IPR025452">
    <property type="entry name" value="DUF4218"/>
</dbReference>
<dbReference type="Pfam" id="PF13960">
    <property type="entry name" value="DUF4218"/>
    <property type="match status" value="1"/>
</dbReference>
<dbReference type="EMBL" id="CAMAPF010000934">
    <property type="protein sequence ID" value="CAH9124483.1"/>
    <property type="molecule type" value="Genomic_DNA"/>
</dbReference>
<dbReference type="AlphaFoldDB" id="A0AAV0ENR6"/>
<proteinExistence type="predicted"/>
<organism evidence="6 7">
    <name type="scientific">Cuscuta epithymum</name>
    <dbReference type="NCBI Taxonomy" id="186058"/>
    <lineage>
        <taxon>Eukaryota</taxon>
        <taxon>Viridiplantae</taxon>
        <taxon>Streptophyta</taxon>
        <taxon>Embryophyta</taxon>
        <taxon>Tracheophyta</taxon>
        <taxon>Spermatophyta</taxon>
        <taxon>Magnoliopsida</taxon>
        <taxon>eudicotyledons</taxon>
        <taxon>Gunneridae</taxon>
        <taxon>Pentapetalae</taxon>
        <taxon>asterids</taxon>
        <taxon>lamiids</taxon>
        <taxon>Solanales</taxon>
        <taxon>Convolvulaceae</taxon>
        <taxon>Cuscuteae</taxon>
        <taxon>Cuscuta</taxon>
        <taxon>Cuscuta subgen. Cuscuta</taxon>
    </lineage>
</organism>
<evidence type="ECO:0000259" key="2">
    <source>
        <dbReference type="Pfam" id="PF13952"/>
    </source>
</evidence>
<evidence type="ECO:0000313" key="6">
    <source>
        <dbReference type="EMBL" id="CAH9124483.1"/>
    </source>
</evidence>
<dbReference type="PANTHER" id="PTHR10775:SF185">
    <property type="entry name" value="OS08G0208400 PROTEIN"/>
    <property type="match status" value="1"/>
</dbReference>
<dbReference type="InterPro" id="IPR004242">
    <property type="entry name" value="Transposase_21"/>
</dbReference>
<dbReference type="Proteomes" id="UP001152523">
    <property type="component" value="Unassembled WGS sequence"/>
</dbReference>
<dbReference type="InterPro" id="IPR029480">
    <property type="entry name" value="Transpos_assoc"/>
</dbReference>
<dbReference type="Pfam" id="PF13963">
    <property type="entry name" value="Transpos_assoc"/>
    <property type="match status" value="1"/>
</dbReference>
<dbReference type="PANTHER" id="PTHR10775">
    <property type="entry name" value="OS08G0208400 PROTEIN"/>
    <property type="match status" value="1"/>
</dbReference>
<feature type="domain" description="DUF4218" evidence="3">
    <location>
        <begin position="686"/>
        <end position="798"/>
    </location>
</feature>
<feature type="region of interest" description="Disordered" evidence="1">
    <location>
        <begin position="1085"/>
        <end position="1141"/>
    </location>
</feature>
<evidence type="ECO:0000259" key="3">
    <source>
        <dbReference type="Pfam" id="PF13960"/>
    </source>
</evidence>
<evidence type="ECO:0000313" key="5">
    <source>
        <dbReference type="EMBL" id="CAH9079401.1"/>
    </source>
</evidence>
<evidence type="ECO:0000259" key="4">
    <source>
        <dbReference type="Pfam" id="PF13963"/>
    </source>
</evidence>
<feature type="compositionally biased region" description="Acidic residues" evidence="1">
    <location>
        <begin position="1105"/>
        <end position="1117"/>
    </location>
</feature>
<dbReference type="InterPro" id="IPR025312">
    <property type="entry name" value="DUF4216"/>
</dbReference>
<feature type="domain" description="Transposase-associated" evidence="4">
    <location>
        <begin position="3"/>
        <end position="75"/>
    </location>
</feature>
<dbReference type="EMBL" id="CAMAPF010000033">
    <property type="protein sequence ID" value="CAH9079401.1"/>
    <property type="molecule type" value="Genomic_DNA"/>
</dbReference>
<keyword evidence="7" id="KW-1185">Reference proteome</keyword>
<reference evidence="6" key="1">
    <citation type="submission" date="2022-07" db="EMBL/GenBank/DDBJ databases">
        <authorList>
            <person name="Macas J."/>
            <person name="Novak P."/>
            <person name="Neumann P."/>
        </authorList>
    </citation>
    <scope>NUCLEOTIDE SEQUENCE</scope>
</reference>
<dbReference type="Pfam" id="PF02992">
    <property type="entry name" value="Transposase_21"/>
    <property type="match status" value="1"/>
</dbReference>
<feature type="compositionally biased region" description="Low complexity" evidence="1">
    <location>
        <begin position="1120"/>
        <end position="1133"/>
    </location>
</feature>
<gene>
    <name evidence="6" type="ORF">CEPIT_LOCUS26014</name>
    <name evidence="5" type="ORF">CEPIT_LOCUS6912</name>
</gene>
<comment type="caution">
    <text evidence="6">The sequence shown here is derived from an EMBL/GenBank/DDBJ whole genome shotgun (WGS) entry which is preliminary data.</text>
</comment>
<protein>
    <submittedName>
        <fullName evidence="6">Uncharacterized protein</fullName>
    </submittedName>
</protein>
<evidence type="ECO:0000313" key="7">
    <source>
        <dbReference type="Proteomes" id="UP001152523"/>
    </source>
</evidence>
<name>A0AAV0ENR6_9ASTE</name>
<evidence type="ECO:0000256" key="1">
    <source>
        <dbReference type="SAM" id="MobiDB-lite"/>
    </source>
</evidence>
<dbReference type="Pfam" id="PF13952">
    <property type="entry name" value="DUF4216"/>
    <property type="match status" value="1"/>
</dbReference>
<feature type="domain" description="DUF4216" evidence="2">
    <location>
        <begin position="956"/>
        <end position="1027"/>
    </location>
</feature>